<dbReference type="KEGG" id="bcai:K788_0006331"/>
<dbReference type="GO" id="GO:0003677">
    <property type="term" value="F:DNA binding"/>
    <property type="evidence" value="ECO:0007669"/>
    <property type="project" value="TreeGrafter"/>
</dbReference>
<dbReference type="Gene3D" id="1.10.10.10">
    <property type="entry name" value="Winged helix-like DNA-binding domain superfamily/Winged helix DNA-binding domain"/>
    <property type="match status" value="1"/>
</dbReference>
<dbReference type="InterPro" id="IPR036390">
    <property type="entry name" value="WH_DNA-bd_sf"/>
</dbReference>
<dbReference type="GO" id="GO:0046686">
    <property type="term" value="P:response to cadmium ion"/>
    <property type="evidence" value="ECO:0007669"/>
    <property type="project" value="TreeGrafter"/>
</dbReference>
<sequence>MSQHNISTVAHLIAEPVRSVILITLTDGCARSAGALAEAAGVTAQTASSHLAKLLDGGLLKVESKGRHRYYSLAGPHVPRALESLACVGPVSQAWRTTPNRSAQALRFARCCYDHLAGQIGVTVTQGMVSRGYIAPRNEYDYDLMPNGRLWLQQLGLDIGGPFANQASYAHRCLDWTERQYHIAGPLGAHLMNAFCTWGWMRRGQETRVVTITELGWGALRQHLGIERSAVVNGQTQPDVSHAPEFRGVA</sequence>
<dbReference type="GO" id="GO:0032791">
    <property type="term" value="F:lead ion binding"/>
    <property type="evidence" value="ECO:0007669"/>
    <property type="project" value="TreeGrafter"/>
</dbReference>
<evidence type="ECO:0000313" key="3">
    <source>
        <dbReference type="Proteomes" id="UP000019146"/>
    </source>
</evidence>
<dbReference type="SUPFAM" id="SSF46785">
    <property type="entry name" value="Winged helix' DNA-binding domain"/>
    <property type="match status" value="1"/>
</dbReference>
<dbReference type="RefSeq" id="WP_051454084.1">
    <property type="nucleotide sequence ID" value="NZ_CP012747.1"/>
</dbReference>
<dbReference type="GeneID" id="69971514"/>
<dbReference type="GO" id="GO:0003700">
    <property type="term" value="F:DNA-binding transcription factor activity"/>
    <property type="evidence" value="ECO:0007669"/>
    <property type="project" value="InterPro"/>
</dbReference>
<evidence type="ECO:0000259" key="1">
    <source>
        <dbReference type="PROSITE" id="PS50987"/>
    </source>
</evidence>
<dbReference type="GO" id="GO:0097063">
    <property type="term" value="F:cadmium ion sensor activity"/>
    <property type="evidence" value="ECO:0007669"/>
    <property type="project" value="TreeGrafter"/>
</dbReference>
<name>A0A0P0RGD7_9BURK</name>
<dbReference type="AlphaFoldDB" id="A0A0P0RGD7"/>
<dbReference type="GO" id="GO:0010288">
    <property type="term" value="P:response to lead ion"/>
    <property type="evidence" value="ECO:0007669"/>
    <property type="project" value="TreeGrafter"/>
</dbReference>
<dbReference type="Pfam" id="PF12840">
    <property type="entry name" value="HTH_20"/>
    <property type="match status" value="1"/>
</dbReference>
<accession>A0A0P0RGD7</accession>
<gene>
    <name evidence="2" type="ORF">K788_0006331</name>
</gene>
<protein>
    <submittedName>
        <fullName evidence="2">Transcriptional regulator, ArsR family</fullName>
    </submittedName>
</protein>
<reference evidence="2 3" key="1">
    <citation type="journal article" date="2014" name="Genome Announc.">
        <title>Draft Genome Sequence of the Haloacid-Degrading Burkholderia caribensis Strain MBA4.</title>
        <authorList>
            <person name="Pan Y."/>
            <person name="Kong K.F."/>
            <person name="Tsang J.S."/>
        </authorList>
    </citation>
    <scope>NUCLEOTIDE SEQUENCE [LARGE SCALE GENOMIC DNA]</scope>
    <source>
        <strain evidence="2 3">MBA4</strain>
    </source>
</reference>
<feature type="domain" description="HTH arsR-type" evidence="1">
    <location>
        <begin position="1"/>
        <end position="93"/>
    </location>
</feature>
<dbReference type="EMBL" id="CP012747">
    <property type="protein sequence ID" value="ALL67723.1"/>
    <property type="molecule type" value="Genomic_DNA"/>
</dbReference>
<dbReference type="InterPro" id="IPR036388">
    <property type="entry name" value="WH-like_DNA-bd_sf"/>
</dbReference>
<evidence type="ECO:0000313" key="2">
    <source>
        <dbReference type="EMBL" id="ALL67723.1"/>
    </source>
</evidence>
<dbReference type="PANTHER" id="PTHR39168">
    <property type="entry name" value="TRANSCRIPTIONAL REGULATOR-RELATED"/>
    <property type="match status" value="1"/>
</dbReference>
<dbReference type="InterPro" id="IPR052543">
    <property type="entry name" value="HTH_Metal-responsive_Reg"/>
</dbReference>
<dbReference type="SMART" id="SM00418">
    <property type="entry name" value="HTH_ARSR"/>
    <property type="match status" value="1"/>
</dbReference>
<dbReference type="InterPro" id="IPR011991">
    <property type="entry name" value="ArsR-like_HTH"/>
</dbReference>
<dbReference type="Proteomes" id="UP000019146">
    <property type="component" value="Chromosome 2"/>
</dbReference>
<organism evidence="2 3">
    <name type="scientific">Paraburkholderia caribensis MBA4</name>
    <dbReference type="NCBI Taxonomy" id="1323664"/>
    <lineage>
        <taxon>Bacteria</taxon>
        <taxon>Pseudomonadati</taxon>
        <taxon>Pseudomonadota</taxon>
        <taxon>Betaproteobacteria</taxon>
        <taxon>Burkholderiales</taxon>
        <taxon>Burkholderiaceae</taxon>
        <taxon>Paraburkholderia</taxon>
    </lineage>
</organism>
<dbReference type="PANTHER" id="PTHR39168:SF1">
    <property type="entry name" value="TRANSCRIPTIONAL REGULATORY PROTEIN"/>
    <property type="match status" value="1"/>
</dbReference>
<dbReference type="PROSITE" id="PS50987">
    <property type="entry name" value="HTH_ARSR_2"/>
    <property type="match status" value="1"/>
</dbReference>
<dbReference type="CDD" id="cd00090">
    <property type="entry name" value="HTH_ARSR"/>
    <property type="match status" value="1"/>
</dbReference>
<dbReference type="InterPro" id="IPR001845">
    <property type="entry name" value="HTH_ArsR_DNA-bd_dom"/>
</dbReference>
<dbReference type="PRINTS" id="PR00778">
    <property type="entry name" value="HTHARSR"/>
</dbReference>
<proteinExistence type="predicted"/>